<dbReference type="AlphaFoldDB" id="A0A1F8DIP0"/>
<dbReference type="PANTHER" id="PTHR34180">
    <property type="entry name" value="PEPTIDASE C45"/>
    <property type="match status" value="1"/>
</dbReference>
<comment type="caution">
    <text evidence="2">The sequence shown here is derived from an EMBL/GenBank/DDBJ whole genome shotgun (WGS) entry which is preliminary data.</text>
</comment>
<sequence>MANFDYLEINGTHAEMGHAIGVRFKDVIQRVIESRQKRIAGYDDYLRQTEPFFLAAKEKFPDLIEEITEVARAADVGIADYFFLNNREVGPKGDSDHCTVAVSFGDNGAVIGHNEDWDGTAPDSLYILKATIGDTTFTGLQYKALIPGVAVTTNNWGLTQCINELNQTVQTGVPKNFVARAIIECKTLDEAESIILNTRKASGYNHVLIQGQEIRNIEIAGDKIAVEKIKGKPYVHTNHYLSLSLKSLEKFHTKSSITRYNRAKELIKPGMTAVEMETLLSDKRNKKFPISRNGATLGSFVALPQEKKVYINYGPPGKGKFKKYHL</sequence>
<organism evidence="2 3">
    <name type="scientific">Candidatus Woesebacteria bacterium RIFOXYD1_FULL_43_18</name>
    <dbReference type="NCBI Taxonomy" id="1802551"/>
    <lineage>
        <taxon>Bacteria</taxon>
        <taxon>Candidatus Woeseibacteriota</taxon>
    </lineage>
</organism>
<evidence type="ECO:0000313" key="2">
    <source>
        <dbReference type="EMBL" id="OGM87758.1"/>
    </source>
</evidence>
<dbReference type="InterPro" id="IPR047794">
    <property type="entry name" value="C45_proenzyme-like"/>
</dbReference>
<dbReference type="InterPro" id="IPR005079">
    <property type="entry name" value="Peptidase_C45_hydrolase"/>
</dbReference>
<dbReference type="EMBL" id="MGIL01000022">
    <property type="protein sequence ID" value="OGM87758.1"/>
    <property type="molecule type" value="Genomic_DNA"/>
</dbReference>
<feature type="domain" description="Peptidase C45 hydrolase" evidence="1">
    <location>
        <begin position="105"/>
        <end position="315"/>
    </location>
</feature>
<gene>
    <name evidence="2" type="ORF">A2573_00640</name>
</gene>
<dbReference type="PANTHER" id="PTHR34180:SF1">
    <property type="entry name" value="BETA-ALANYL-DOPAMINE_CARCININE HYDROLASE"/>
    <property type="match status" value="1"/>
</dbReference>
<evidence type="ECO:0000313" key="3">
    <source>
        <dbReference type="Proteomes" id="UP000177596"/>
    </source>
</evidence>
<proteinExistence type="predicted"/>
<dbReference type="Gene3D" id="3.60.60.10">
    <property type="entry name" value="Penicillin V Acylase, Chain A"/>
    <property type="match status" value="1"/>
</dbReference>
<protein>
    <recommendedName>
        <fullName evidence="1">Peptidase C45 hydrolase domain-containing protein</fullName>
    </recommendedName>
</protein>
<dbReference type="NCBIfam" id="NF040521">
    <property type="entry name" value="C45_proenzyme"/>
    <property type="match status" value="1"/>
</dbReference>
<dbReference type="InterPro" id="IPR047801">
    <property type="entry name" value="Peptidase_C45"/>
</dbReference>
<dbReference type="Pfam" id="PF03417">
    <property type="entry name" value="AAT"/>
    <property type="match status" value="1"/>
</dbReference>
<name>A0A1F8DIP0_9BACT</name>
<dbReference type="Proteomes" id="UP000177596">
    <property type="component" value="Unassembled WGS sequence"/>
</dbReference>
<evidence type="ECO:0000259" key="1">
    <source>
        <dbReference type="Pfam" id="PF03417"/>
    </source>
</evidence>
<accession>A0A1F8DIP0</accession>
<reference evidence="2 3" key="1">
    <citation type="journal article" date="2016" name="Nat. Commun.">
        <title>Thousands of microbial genomes shed light on interconnected biogeochemical processes in an aquifer system.</title>
        <authorList>
            <person name="Anantharaman K."/>
            <person name="Brown C.T."/>
            <person name="Hug L.A."/>
            <person name="Sharon I."/>
            <person name="Castelle C.J."/>
            <person name="Probst A.J."/>
            <person name="Thomas B.C."/>
            <person name="Singh A."/>
            <person name="Wilkins M.J."/>
            <person name="Karaoz U."/>
            <person name="Brodie E.L."/>
            <person name="Williams K.H."/>
            <person name="Hubbard S.S."/>
            <person name="Banfield J.F."/>
        </authorList>
    </citation>
    <scope>NUCLEOTIDE SEQUENCE [LARGE SCALE GENOMIC DNA]</scope>
</reference>